<dbReference type="InterPro" id="IPR010520">
    <property type="entry name" value="FrsA-like"/>
</dbReference>
<comment type="similarity">
    <text evidence="1">Belongs to the AB hydrolase superfamily.</text>
</comment>
<dbReference type="RefSeq" id="WP_343976044.1">
    <property type="nucleotide sequence ID" value="NZ_BAAAGK010000133.1"/>
</dbReference>
<dbReference type="EC" id="3.4.-.-" evidence="3"/>
<comment type="caution">
    <text evidence="3">The sequence shown here is derived from an EMBL/GenBank/DDBJ whole genome shotgun (WGS) entry which is preliminary data.</text>
</comment>
<dbReference type="GO" id="GO:0016787">
    <property type="term" value="F:hydrolase activity"/>
    <property type="evidence" value="ECO:0007669"/>
    <property type="project" value="UniProtKB-KW"/>
</dbReference>
<protein>
    <submittedName>
        <fullName evidence="3">Alpha/beta hydrolase family protein</fullName>
        <ecNumber evidence="3">3.4.-.-</ecNumber>
    </submittedName>
</protein>
<evidence type="ECO:0000256" key="1">
    <source>
        <dbReference type="ARBA" id="ARBA00008645"/>
    </source>
</evidence>
<proteinExistence type="inferred from homology"/>
<dbReference type="InterPro" id="IPR029058">
    <property type="entry name" value="AB_hydrolase_fold"/>
</dbReference>
<accession>A0ABW2T5Z4</accession>
<dbReference type="SUPFAM" id="SSF53474">
    <property type="entry name" value="alpha/beta-Hydrolases"/>
    <property type="match status" value="1"/>
</dbReference>
<evidence type="ECO:0000313" key="4">
    <source>
        <dbReference type="Proteomes" id="UP001596514"/>
    </source>
</evidence>
<gene>
    <name evidence="3" type="ORF">ACFQVD_27330</name>
</gene>
<dbReference type="Proteomes" id="UP001596514">
    <property type="component" value="Unassembled WGS sequence"/>
</dbReference>
<keyword evidence="2 3" id="KW-0378">Hydrolase</keyword>
<evidence type="ECO:0000256" key="2">
    <source>
        <dbReference type="ARBA" id="ARBA00022801"/>
    </source>
</evidence>
<dbReference type="InterPro" id="IPR050261">
    <property type="entry name" value="FrsA_esterase"/>
</dbReference>
<dbReference type="Gene3D" id="1.20.1440.110">
    <property type="entry name" value="acylaminoacyl peptidase"/>
    <property type="match status" value="1"/>
</dbReference>
<dbReference type="EMBL" id="JBHTEE010000001">
    <property type="protein sequence ID" value="MFC7603832.1"/>
    <property type="molecule type" value="Genomic_DNA"/>
</dbReference>
<organism evidence="3 4">
    <name type="scientific">Streptosporangium amethystogenes subsp. fukuiense</name>
    <dbReference type="NCBI Taxonomy" id="698418"/>
    <lineage>
        <taxon>Bacteria</taxon>
        <taxon>Bacillati</taxon>
        <taxon>Actinomycetota</taxon>
        <taxon>Actinomycetes</taxon>
        <taxon>Streptosporangiales</taxon>
        <taxon>Streptosporangiaceae</taxon>
        <taxon>Streptosporangium</taxon>
    </lineage>
</organism>
<dbReference type="Pfam" id="PF06500">
    <property type="entry name" value="FrsA-like"/>
    <property type="match status" value="1"/>
</dbReference>
<dbReference type="Gene3D" id="3.40.50.1820">
    <property type="entry name" value="alpha/beta hydrolase"/>
    <property type="match status" value="1"/>
</dbReference>
<sequence>MVAAIRNAEWCAWFPEDYRWAYNVMLVLAVVPTGGAEVGEIDRVCRRLAGHVGDDERWFREWGAMGDHVRGLAEKAEARGDRRAALAHYRRATSYYFAAERFRFPKDAEALASYRAMTDCFRRAAELDDRYRIEHVEIPYEDTALPAIFISAASSPDDRRPAVLFMSGFDGNKEHNWFLGAEDLIARGVSVLSLDSPGVGEAVRFRGVPLRHDYEAAGSAAIDWLEGRSDVDADRIGVMALSLGGYYASRCASMEPRFKACVAWGAIWDYHRIWRERIEAAYAKQLPVPGEHLVWSTGTSSNTEALRLLEGFRLADVVPRMDCPFLLVHGEDDQQVPVSDAHLLYEACGSADKTLRIFTNEEGAAQHCHMDNLSIAVPEINAWLADRLGASAG</sequence>
<dbReference type="PANTHER" id="PTHR22946:SF12">
    <property type="entry name" value="CONIDIAL PIGMENT BIOSYNTHESIS PROTEIN AYG1 (AFU_ORTHOLOGUE AFUA_2G17550)"/>
    <property type="match status" value="1"/>
</dbReference>
<evidence type="ECO:0000313" key="3">
    <source>
        <dbReference type="EMBL" id="MFC7603832.1"/>
    </source>
</evidence>
<dbReference type="PANTHER" id="PTHR22946">
    <property type="entry name" value="DIENELACTONE HYDROLASE DOMAIN-CONTAINING PROTEIN-RELATED"/>
    <property type="match status" value="1"/>
</dbReference>
<name>A0ABW2T5Z4_9ACTN</name>
<keyword evidence="4" id="KW-1185">Reference proteome</keyword>
<reference evidence="4" key="1">
    <citation type="journal article" date="2019" name="Int. J. Syst. Evol. Microbiol.">
        <title>The Global Catalogue of Microorganisms (GCM) 10K type strain sequencing project: providing services to taxonomists for standard genome sequencing and annotation.</title>
        <authorList>
            <consortium name="The Broad Institute Genomics Platform"/>
            <consortium name="The Broad Institute Genome Sequencing Center for Infectious Disease"/>
            <person name="Wu L."/>
            <person name="Ma J."/>
        </authorList>
    </citation>
    <scope>NUCLEOTIDE SEQUENCE [LARGE SCALE GENOMIC DNA]</scope>
    <source>
        <strain evidence="4">JCM 10083</strain>
    </source>
</reference>